<feature type="transmembrane region" description="Helical" evidence="9">
    <location>
        <begin position="770"/>
        <end position="794"/>
    </location>
</feature>
<dbReference type="InterPro" id="IPR011330">
    <property type="entry name" value="Glyco_hydro/deAcase_b/a-brl"/>
</dbReference>
<evidence type="ECO:0000256" key="3">
    <source>
        <dbReference type="ARBA" id="ARBA00010973"/>
    </source>
</evidence>
<dbReference type="Gene3D" id="3.20.20.370">
    <property type="entry name" value="Glycoside hydrolase/deacetylase"/>
    <property type="match status" value="1"/>
</dbReference>
<organism evidence="11 12">
    <name type="scientific">Aliigemmobacter aestuarii</name>
    <dbReference type="NCBI Taxonomy" id="1445661"/>
    <lineage>
        <taxon>Bacteria</taxon>
        <taxon>Pseudomonadati</taxon>
        <taxon>Pseudomonadota</taxon>
        <taxon>Alphaproteobacteria</taxon>
        <taxon>Rhodobacterales</taxon>
        <taxon>Paracoccaceae</taxon>
        <taxon>Aliigemmobacter</taxon>
    </lineage>
</organism>
<dbReference type="Gene3D" id="3.10.50.10">
    <property type="match status" value="1"/>
</dbReference>
<dbReference type="Gene3D" id="3.90.550.10">
    <property type="entry name" value="Spore Coat Polysaccharide Biosynthesis Protein SpsA, Chain A"/>
    <property type="match status" value="1"/>
</dbReference>
<dbReference type="SUPFAM" id="SSF53448">
    <property type="entry name" value="Nucleotide-diphospho-sugar transferases"/>
    <property type="match status" value="1"/>
</dbReference>
<dbReference type="EMBL" id="SSND01000001">
    <property type="protein sequence ID" value="THD84516.1"/>
    <property type="molecule type" value="Genomic_DNA"/>
</dbReference>
<dbReference type="InterPro" id="IPR002509">
    <property type="entry name" value="NODB_dom"/>
</dbReference>
<evidence type="ECO:0000256" key="8">
    <source>
        <dbReference type="SAM" id="MobiDB-lite"/>
    </source>
</evidence>
<feature type="transmembrane region" description="Helical" evidence="9">
    <location>
        <begin position="56"/>
        <end position="77"/>
    </location>
</feature>
<dbReference type="GO" id="GO:0016810">
    <property type="term" value="F:hydrolase activity, acting on carbon-nitrogen (but not peptide) bonds"/>
    <property type="evidence" value="ECO:0007669"/>
    <property type="project" value="InterPro"/>
</dbReference>
<keyword evidence="6 11" id="KW-0808">Transferase</keyword>
<keyword evidence="9" id="KW-1133">Transmembrane helix</keyword>
<dbReference type="Gene3D" id="3.20.20.80">
    <property type="entry name" value="Glycosidases"/>
    <property type="match status" value="1"/>
</dbReference>
<accession>A0A4S3MPU3</accession>
<evidence type="ECO:0000259" key="10">
    <source>
        <dbReference type="PROSITE" id="PS51677"/>
    </source>
</evidence>
<dbReference type="Pfam" id="PF01522">
    <property type="entry name" value="Polysacc_deac_1"/>
    <property type="match status" value="1"/>
</dbReference>
<feature type="compositionally biased region" description="Basic and acidic residues" evidence="8">
    <location>
        <begin position="15"/>
        <end position="27"/>
    </location>
</feature>
<reference evidence="11 12" key="1">
    <citation type="submission" date="2019-04" db="EMBL/GenBank/DDBJ databases">
        <title>Draft genome sequence of Gemmobacter aestuarii sp. nov.</title>
        <authorList>
            <person name="Hameed A."/>
            <person name="Lin S.-Y."/>
            <person name="Shahina M."/>
            <person name="Lai W.-A."/>
            <person name="Young C.-C."/>
        </authorList>
    </citation>
    <scope>NUCLEOTIDE SEQUENCE [LARGE SCALE GENOMIC DNA]</scope>
    <source>
        <strain evidence="11 12">CC-PW-75</strain>
    </source>
</reference>
<keyword evidence="9" id="KW-0472">Membrane</keyword>
<feature type="domain" description="NodB homology" evidence="10">
    <location>
        <begin position="543"/>
        <end position="732"/>
    </location>
</feature>
<evidence type="ECO:0000256" key="9">
    <source>
        <dbReference type="SAM" id="Phobius"/>
    </source>
</evidence>
<dbReference type="InterPro" id="IPR029070">
    <property type="entry name" value="Chitinase_insertion_sf"/>
</dbReference>
<evidence type="ECO:0000313" key="12">
    <source>
        <dbReference type="Proteomes" id="UP000309450"/>
    </source>
</evidence>
<name>A0A4S3MPU3_9RHOB</name>
<dbReference type="PANTHER" id="PTHR43630:SF1">
    <property type="entry name" value="POLY-BETA-1,6-N-ACETYL-D-GLUCOSAMINE SYNTHASE"/>
    <property type="match status" value="1"/>
</dbReference>
<dbReference type="CDD" id="cd06423">
    <property type="entry name" value="CESA_like"/>
    <property type="match status" value="1"/>
</dbReference>
<dbReference type="PANTHER" id="PTHR43630">
    <property type="entry name" value="POLY-BETA-1,6-N-ACETYL-D-GLUCOSAMINE SYNTHASE"/>
    <property type="match status" value="1"/>
</dbReference>
<dbReference type="SUPFAM" id="SSF88713">
    <property type="entry name" value="Glycoside hydrolase/deacetylase"/>
    <property type="match status" value="1"/>
</dbReference>
<gene>
    <name evidence="11" type="ORF">E7811_01865</name>
</gene>
<keyword evidence="9" id="KW-0812">Transmembrane</keyword>
<keyword evidence="12" id="KW-1185">Reference proteome</keyword>
<sequence>MKMALMDGSNSPSDQRPDHGPPHRSTDAEQQAGTPLLLHGPVFSDPGHRRARILKWVLFAVILFASAWFAGFSASIYRVEKLPGAALLTRPDDATDRLFQETPIGAPIPAATEAPYAAVRNAPLCDLSAADAPPELRRHGLHLASGRDWSGDLLGQDCGVIGSIYADMMRVDAATGFIRTLEPELANADLLRERLGPAGAAMRIFPVAYLDMPATVPEDPPAKGAADADAEGAADGAAAAPRTASLLEDPAGRAILAQALADFATAEGHSGLCLEASGVADVWAGGLRDLLADLGARLAPAGGETCLIVPANSRIWRDPAVVAASTRVVIQMFQSGSEGIGPSALAPQDWIDLTLADIAALPEAGKVVLALGNFGQLWKSGAPATERIGFAQAHVMAADTGGSAAFGGQALNTLVTHAEVNSGPSRVWLLDAASFHNQMVRAKGLGLRSVALWSAGTEDPGVWPVLWADATGKAVTESDLAAVPMDHRVVYRGEGPVLTLAEAPATGQRRITLDAGRGLITAQRWLAPPRPYIIDRSARRNENVVVLTFDDGPDAEQTPAILDILRDKAAPAVFFTLGQNVLKAPDVARRIVADGHEIGSHTFFHPNTDAISDTRLTAELNALQRLLRAVTGQGTVLFRTPYGRGTGPATGREARPLAQIDGLGYLTIGSDVVPPDWERATVDDLLYHTFTGLEGGGSRVIVLHDAGGDRSTTIAALPQMIDALREAGYRIVSLSELLDIPREALMPTATGPAIWFDRASFAALSLWGKGLFWVFWAVILFGLARSLAVLVLALSRRHFRRPAEPFLPPVTVLVPAYNEEAGIVASVRTVLASDYPDLRVIVVDDGSRDHTFDLLQAEFGQDPRVRIIRERNAGKWMALDRAYDALETDFVVAMDADTVIAPDAVRLLMQAFADPQVGAVAGMVRVGNHGKMLTRLQALEYVTAQNIDRRAAERLGAMLVVPGAIGAWRAEAVRRAGLYTNDTLTEDADLTVAVQRAGYRVVFEEAAYSVTEAPETLRAFLRQRLRWTLGMMQTGWKHRAARREGRAVGWIAIPDLFLFGIGLGLLAPLADIVFLAALADLVISGGLDAWSEPEAASWTVVLAYLALPAMDAVVAALAILWDRHERGWLLLLLPVQRLVYRPLLYITVWRAVIRALSGRLAEWGRQRRAGSARLPLDGQSAKGG</sequence>
<dbReference type="Proteomes" id="UP000309450">
    <property type="component" value="Unassembled WGS sequence"/>
</dbReference>
<comment type="similarity">
    <text evidence="3">Belongs to the polysaccharide deacetylase family.</text>
</comment>
<comment type="similarity">
    <text evidence="2">Belongs to the glycosyltransferase 2 family.</text>
</comment>
<evidence type="ECO:0000256" key="2">
    <source>
        <dbReference type="ARBA" id="ARBA00006739"/>
    </source>
</evidence>
<feature type="region of interest" description="Disordered" evidence="8">
    <location>
        <begin position="1"/>
        <end position="30"/>
    </location>
</feature>
<proteinExistence type="inferred from homology"/>
<dbReference type="OrthoDB" id="5291101at2"/>
<dbReference type="AlphaFoldDB" id="A0A4S3MPU3"/>
<keyword evidence="5" id="KW-0328">Glycosyltransferase</keyword>
<evidence type="ECO:0000313" key="11">
    <source>
        <dbReference type="EMBL" id="THD84516.1"/>
    </source>
</evidence>
<comment type="function">
    <text evidence="1">Is involved in generating a small heat-stable compound (Nod), an acylated oligomer of N-acetylglucosamine, that stimulates mitosis in various plant protoplasts.</text>
</comment>
<evidence type="ECO:0000256" key="5">
    <source>
        <dbReference type="ARBA" id="ARBA00022676"/>
    </source>
</evidence>
<dbReference type="GO" id="GO:0016757">
    <property type="term" value="F:glycosyltransferase activity"/>
    <property type="evidence" value="ECO:0007669"/>
    <property type="project" value="UniProtKB-KW"/>
</dbReference>
<dbReference type="InterPro" id="IPR029044">
    <property type="entry name" value="Nucleotide-diphossugar_trans"/>
</dbReference>
<evidence type="ECO:0000256" key="6">
    <source>
        <dbReference type="ARBA" id="ARBA00022679"/>
    </source>
</evidence>
<evidence type="ECO:0000256" key="7">
    <source>
        <dbReference type="ARBA" id="ARBA00032976"/>
    </source>
</evidence>
<feature type="transmembrane region" description="Helical" evidence="9">
    <location>
        <begin position="1102"/>
        <end position="1121"/>
    </location>
</feature>
<dbReference type="RefSeq" id="WP_136392897.1">
    <property type="nucleotide sequence ID" value="NZ_SSND01000001.1"/>
</dbReference>
<dbReference type="GO" id="GO:0005975">
    <property type="term" value="P:carbohydrate metabolic process"/>
    <property type="evidence" value="ECO:0007669"/>
    <property type="project" value="InterPro"/>
</dbReference>
<protein>
    <recommendedName>
        <fullName evidence="4">Chitooligosaccharide deacetylase</fullName>
    </recommendedName>
    <alternativeName>
        <fullName evidence="7">Nodulation protein B</fullName>
    </alternativeName>
</protein>
<dbReference type="PROSITE" id="PS51677">
    <property type="entry name" value="NODB"/>
    <property type="match status" value="1"/>
</dbReference>
<dbReference type="Pfam" id="PF13641">
    <property type="entry name" value="Glyco_tranf_2_3"/>
    <property type="match status" value="1"/>
</dbReference>
<evidence type="ECO:0000256" key="1">
    <source>
        <dbReference type="ARBA" id="ARBA00003236"/>
    </source>
</evidence>
<comment type="caution">
    <text evidence="11">The sequence shown here is derived from an EMBL/GenBank/DDBJ whole genome shotgun (WGS) entry which is preliminary data.</text>
</comment>
<evidence type="ECO:0000256" key="4">
    <source>
        <dbReference type="ARBA" id="ARBA00020071"/>
    </source>
</evidence>